<organism evidence="2 3">
    <name type="scientific">Scophthalmus maximus</name>
    <name type="common">Turbot</name>
    <name type="synonym">Psetta maxima</name>
    <dbReference type="NCBI Taxonomy" id="52904"/>
    <lineage>
        <taxon>Eukaryota</taxon>
        <taxon>Metazoa</taxon>
        <taxon>Chordata</taxon>
        <taxon>Craniata</taxon>
        <taxon>Vertebrata</taxon>
        <taxon>Euteleostomi</taxon>
        <taxon>Actinopterygii</taxon>
        <taxon>Neopterygii</taxon>
        <taxon>Teleostei</taxon>
        <taxon>Neoteleostei</taxon>
        <taxon>Acanthomorphata</taxon>
        <taxon>Carangaria</taxon>
        <taxon>Pleuronectiformes</taxon>
        <taxon>Pleuronectoidei</taxon>
        <taxon>Scophthalmidae</taxon>
        <taxon>Scophthalmus</taxon>
    </lineage>
</organism>
<protein>
    <submittedName>
        <fullName evidence="2">Uncharacterized protein</fullName>
    </submittedName>
</protein>
<dbReference type="Proteomes" id="UP000246464">
    <property type="component" value="Chromosome 6"/>
</dbReference>
<dbReference type="EMBL" id="CP026248">
    <property type="protein sequence ID" value="AWP02337.1"/>
    <property type="molecule type" value="Genomic_DNA"/>
</dbReference>
<feature type="non-terminal residue" evidence="2">
    <location>
        <position position="101"/>
    </location>
</feature>
<feature type="non-terminal residue" evidence="2">
    <location>
        <position position="1"/>
    </location>
</feature>
<keyword evidence="3" id="KW-1185">Reference proteome</keyword>
<proteinExistence type="predicted"/>
<accession>A0A2U9BEI5</accession>
<name>A0A2U9BEI5_SCOMX</name>
<sequence>KSTKTGEEKNKLSVSREKAIAPSVVSNKDVLHAEPISRIQCFSDFDNALLPPYGGRKAGGRGDGGDGRYADTSGVRRRGNAEMLWMVRQPFCQSVRWFEGA</sequence>
<evidence type="ECO:0000313" key="3">
    <source>
        <dbReference type="Proteomes" id="UP000246464"/>
    </source>
</evidence>
<gene>
    <name evidence="2" type="ORF">SMAX5B_010682</name>
</gene>
<reference evidence="2 3" key="1">
    <citation type="submission" date="2017-12" db="EMBL/GenBank/DDBJ databases">
        <title>Integrating genomic resources of turbot (Scophthalmus maximus) in depth evaluation of genetic and physical mapping variation across individuals.</title>
        <authorList>
            <person name="Martinez P."/>
        </authorList>
    </citation>
    <scope>NUCLEOTIDE SEQUENCE [LARGE SCALE GENOMIC DNA]</scope>
</reference>
<evidence type="ECO:0000256" key="1">
    <source>
        <dbReference type="SAM" id="MobiDB-lite"/>
    </source>
</evidence>
<dbReference type="AlphaFoldDB" id="A0A2U9BEI5"/>
<evidence type="ECO:0000313" key="2">
    <source>
        <dbReference type="EMBL" id="AWP02337.1"/>
    </source>
</evidence>
<feature type="region of interest" description="Disordered" evidence="1">
    <location>
        <begin position="53"/>
        <end position="73"/>
    </location>
</feature>